<protein>
    <recommendedName>
        <fullName evidence="3">Lipoprotein</fullName>
    </recommendedName>
</protein>
<evidence type="ECO:0000313" key="1">
    <source>
        <dbReference type="EMBL" id="MCQ8129321.1"/>
    </source>
</evidence>
<dbReference type="RefSeq" id="WP_256615743.1">
    <property type="nucleotide sequence ID" value="NZ_JANIBK010000067.1"/>
</dbReference>
<evidence type="ECO:0008006" key="3">
    <source>
        <dbReference type="Google" id="ProtNLM"/>
    </source>
</evidence>
<name>A0ABT1U8A4_9GAMM</name>
<sequence length="144" mass="16154">MKKVRLILAIMPIAILAGCSEKAEYEQAVLQQMQKEKDIKDYNIEPEKMVECVVVTSSKDMPGMVPIDPQRKQAYINYTKMLRLNEAEDPKKMLEELRNDFGSPKALAEAHANYAESVVECMSGLVTGTEEAIKNKTEDAGTKK</sequence>
<dbReference type="Proteomes" id="UP001524586">
    <property type="component" value="Unassembled WGS sequence"/>
</dbReference>
<keyword evidence="2" id="KW-1185">Reference proteome</keyword>
<dbReference type="EMBL" id="JANIBK010000067">
    <property type="protein sequence ID" value="MCQ8129321.1"/>
    <property type="molecule type" value="Genomic_DNA"/>
</dbReference>
<proteinExistence type="predicted"/>
<comment type="caution">
    <text evidence="1">The sequence shown here is derived from an EMBL/GenBank/DDBJ whole genome shotgun (WGS) entry which is preliminary data.</text>
</comment>
<accession>A0ABT1U8A4</accession>
<organism evidence="1 2">
    <name type="scientific">Methylomonas rivi</name>
    <dbReference type="NCBI Taxonomy" id="2952226"/>
    <lineage>
        <taxon>Bacteria</taxon>
        <taxon>Pseudomonadati</taxon>
        <taxon>Pseudomonadota</taxon>
        <taxon>Gammaproteobacteria</taxon>
        <taxon>Methylococcales</taxon>
        <taxon>Methylococcaceae</taxon>
        <taxon>Methylomonas</taxon>
    </lineage>
</organism>
<dbReference type="PROSITE" id="PS51257">
    <property type="entry name" value="PROKAR_LIPOPROTEIN"/>
    <property type="match status" value="1"/>
</dbReference>
<reference evidence="1 2" key="1">
    <citation type="submission" date="2022-07" db="EMBL/GenBank/DDBJ databases">
        <title>Methylomonas rivi sp. nov., Methylomonas rosea sp. nov., Methylomonas aureus sp. nov. and Methylomonas subterranea sp. nov., four novel methanotrophs isolated from a freshwater creek and the deep terrestrial subsurface.</title>
        <authorList>
            <person name="Abin C."/>
            <person name="Sankaranarayanan K."/>
            <person name="Garner C."/>
            <person name="Sindelar R."/>
            <person name="Kotary K."/>
            <person name="Garner R."/>
            <person name="Barclay S."/>
            <person name="Lawson P."/>
            <person name="Krumholz L."/>
        </authorList>
    </citation>
    <scope>NUCLEOTIDE SEQUENCE [LARGE SCALE GENOMIC DNA]</scope>
    <source>
        <strain evidence="1 2">WSC-6</strain>
    </source>
</reference>
<evidence type="ECO:0000313" key="2">
    <source>
        <dbReference type="Proteomes" id="UP001524586"/>
    </source>
</evidence>
<gene>
    <name evidence="1" type="ORF">NP596_12740</name>
</gene>